<sequence length="120" mass="13980">MQDIGTCEVVEIPQGKFYLGESNEIFSQGYLELKPFSSLLIHNRPKGFENLTQVKNSCVMIVFDKPEGSTHKLNEKDKLRIVPEGTWHIHSNPFDKPSITYWYFEGDIRYIVDDIRKNTK</sequence>
<reference evidence="1 2" key="1">
    <citation type="journal article" date="2015" name="Nature">
        <title>rRNA introns, odd ribosomes, and small enigmatic genomes across a large radiation of phyla.</title>
        <authorList>
            <person name="Brown C.T."/>
            <person name="Hug L.A."/>
            <person name="Thomas B.C."/>
            <person name="Sharon I."/>
            <person name="Castelle C.J."/>
            <person name="Singh A."/>
            <person name="Wilkins M.J."/>
            <person name="Williams K.H."/>
            <person name="Banfield J.F."/>
        </authorList>
    </citation>
    <scope>NUCLEOTIDE SEQUENCE [LARGE SCALE GENOMIC DNA]</scope>
</reference>
<protein>
    <recommendedName>
        <fullName evidence="3">Cupin 2 conserved barrel domain-containing protein</fullName>
    </recommendedName>
</protein>
<dbReference type="InterPro" id="IPR011051">
    <property type="entry name" value="RmlC_Cupin_sf"/>
</dbReference>
<accession>A0A0G0EL28</accession>
<dbReference type="Proteomes" id="UP000034127">
    <property type="component" value="Unassembled WGS sequence"/>
</dbReference>
<proteinExistence type="predicted"/>
<gene>
    <name evidence="1" type="ORF">UR63_C0006G0003</name>
</gene>
<evidence type="ECO:0008006" key="3">
    <source>
        <dbReference type="Google" id="ProtNLM"/>
    </source>
</evidence>
<dbReference type="SUPFAM" id="SSF51182">
    <property type="entry name" value="RmlC-like cupins"/>
    <property type="match status" value="1"/>
</dbReference>
<dbReference type="AlphaFoldDB" id="A0A0G0EL28"/>
<evidence type="ECO:0000313" key="1">
    <source>
        <dbReference type="EMBL" id="KKP68072.1"/>
    </source>
</evidence>
<organism evidence="1 2">
    <name type="scientific">Candidatus Roizmanbacteria bacterium GW2011_GWC2_35_12</name>
    <dbReference type="NCBI Taxonomy" id="1618485"/>
    <lineage>
        <taxon>Bacteria</taxon>
        <taxon>Candidatus Roizmaniibacteriota</taxon>
    </lineage>
</organism>
<dbReference type="EMBL" id="LBPX01000006">
    <property type="protein sequence ID" value="KKP68072.1"/>
    <property type="molecule type" value="Genomic_DNA"/>
</dbReference>
<evidence type="ECO:0000313" key="2">
    <source>
        <dbReference type="Proteomes" id="UP000034127"/>
    </source>
</evidence>
<name>A0A0G0EL28_9BACT</name>
<comment type="caution">
    <text evidence="1">The sequence shown here is derived from an EMBL/GenBank/DDBJ whole genome shotgun (WGS) entry which is preliminary data.</text>
</comment>